<name>S6AN54_SULDS</name>
<dbReference type="STRING" id="1163617.SCD_n02436"/>
<comment type="catalytic activity">
    <reaction evidence="2">
        <text>2 GTP = 3',3'-c-di-GMP + 2 diphosphate</text>
        <dbReference type="Rhea" id="RHEA:24898"/>
        <dbReference type="ChEBI" id="CHEBI:33019"/>
        <dbReference type="ChEBI" id="CHEBI:37565"/>
        <dbReference type="ChEBI" id="CHEBI:58805"/>
        <dbReference type="EC" id="2.7.7.65"/>
    </reaction>
</comment>
<dbReference type="eggNOG" id="COG3706">
    <property type="taxonomic scope" value="Bacteria"/>
</dbReference>
<dbReference type="SUPFAM" id="SSF55785">
    <property type="entry name" value="PYP-like sensor domain (PAS domain)"/>
    <property type="match status" value="1"/>
</dbReference>
<dbReference type="OrthoDB" id="9813903at2"/>
<evidence type="ECO:0000259" key="4">
    <source>
        <dbReference type="PROSITE" id="PS50887"/>
    </source>
</evidence>
<dbReference type="GO" id="GO:0005886">
    <property type="term" value="C:plasma membrane"/>
    <property type="evidence" value="ECO:0007669"/>
    <property type="project" value="TreeGrafter"/>
</dbReference>
<dbReference type="Proteomes" id="UP000015559">
    <property type="component" value="Chromosome"/>
</dbReference>
<dbReference type="PANTHER" id="PTHR45138">
    <property type="entry name" value="REGULATORY COMPONENTS OF SENSORY TRANSDUCTION SYSTEM"/>
    <property type="match status" value="1"/>
</dbReference>
<keyword evidence="3" id="KW-0175">Coiled coil</keyword>
<dbReference type="KEGG" id="sdr:SCD_n02436"/>
<dbReference type="PANTHER" id="PTHR45138:SF9">
    <property type="entry name" value="DIGUANYLATE CYCLASE DGCM-RELATED"/>
    <property type="match status" value="1"/>
</dbReference>
<sequence length="310" mass="35172">MTKQVENNEKKIADESYRSISIVLDSLDALVYVSDMEAYEVLLANAYGRSIWGDIRGQTCWKVLQTDQDGPCSFCTNNRLLDETGAPAGVYVWEFQNTVNKRWYQCRDLAIRWIDGRLVRLEIATDITDRKAIEEELLAAKKYAEELSQKDELTGLNNRRVFFERGHNILELAKRSGHSVSVIMMDIDHFKMTNDKYGHAVGDKVLQAVAEPLKRIVREIDIVARIGGEEFAFVLPETCLEDATIMAERLRAEIENLVVTNNEHQIKITASFGLVACEDGNIGIDALLANADEALYIAKRNGRNQIKKYH</sequence>
<reference evidence="5 6" key="1">
    <citation type="journal article" date="2012" name="Appl. Environ. Microbiol.">
        <title>Draft genome sequence of a psychrotolerant sulfur-oxidizing bacterium, Sulfuricella denitrificans skB26, and proteomic insights into cold adaptation.</title>
        <authorList>
            <person name="Watanabe T."/>
            <person name="Kojima H."/>
            <person name="Fukui M."/>
        </authorList>
    </citation>
    <scope>NUCLEOTIDE SEQUENCE [LARGE SCALE GENOMIC DNA]</scope>
    <source>
        <strain evidence="6">skB26</strain>
    </source>
</reference>
<feature type="domain" description="GGDEF" evidence="4">
    <location>
        <begin position="178"/>
        <end position="310"/>
    </location>
</feature>
<dbReference type="PROSITE" id="PS50887">
    <property type="entry name" value="GGDEF"/>
    <property type="match status" value="1"/>
</dbReference>
<protein>
    <recommendedName>
        <fullName evidence="1">diguanylate cyclase</fullName>
        <ecNumber evidence="1">2.7.7.65</ecNumber>
    </recommendedName>
</protein>
<dbReference type="EC" id="2.7.7.65" evidence="1"/>
<dbReference type="EMBL" id="AP013066">
    <property type="protein sequence ID" value="BAN36244.1"/>
    <property type="molecule type" value="Genomic_DNA"/>
</dbReference>
<dbReference type="HOGENOM" id="CLU_000445_11_4_4"/>
<dbReference type="RefSeq" id="WP_009205438.1">
    <property type="nucleotide sequence ID" value="NC_022357.1"/>
</dbReference>
<evidence type="ECO:0000256" key="1">
    <source>
        <dbReference type="ARBA" id="ARBA00012528"/>
    </source>
</evidence>
<dbReference type="InterPro" id="IPR050469">
    <property type="entry name" value="Diguanylate_Cyclase"/>
</dbReference>
<dbReference type="SUPFAM" id="SSF55073">
    <property type="entry name" value="Nucleotide cyclase"/>
    <property type="match status" value="1"/>
</dbReference>
<dbReference type="CDD" id="cd01949">
    <property type="entry name" value="GGDEF"/>
    <property type="match status" value="1"/>
</dbReference>
<dbReference type="AlphaFoldDB" id="S6AN54"/>
<dbReference type="Pfam" id="PF00990">
    <property type="entry name" value="GGDEF"/>
    <property type="match status" value="1"/>
</dbReference>
<dbReference type="InterPro" id="IPR000160">
    <property type="entry name" value="GGDEF_dom"/>
</dbReference>
<evidence type="ECO:0000313" key="6">
    <source>
        <dbReference type="Proteomes" id="UP000015559"/>
    </source>
</evidence>
<feature type="coiled-coil region" evidence="3">
    <location>
        <begin position="240"/>
        <end position="267"/>
    </location>
</feature>
<evidence type="ECO:0000256" key="2">
    <source>
        <dbReference type="ARBA" id="ARBA00034247"/>
    </source>
</evidence>
<dbReference type="InterPro" id="IPR029787">
    <property type="entry name" value="Nucleotide_cyclase"/>
</dbReference>
<evidence type="ECO:0000256" key="3">
    <source>
        <dbReference type="SAM" id="Coils"/>
    </source>
</evidence>
<evidence type="ECO:0000313" key="5">
    <source>
        <dbReference type="EMBL" id="BAN36244.1"/>
    </source>
</evidence>
<dbReference type="Gene3D" id="3.30.450.20">
    <property type="entry name" value="PAS domain"/>
    <property type="match status" value="1"/>
</dbReference>
<accession>S6AN54</accession>
<dbReference type="FunFam" id="3.30.70.270:FF:000001">
    <property type="entry name" value="Diguanylate cyclase domain protein"/>
    <property type="match status" value="1"/>
</dbReference>
<dbReference type="InterPro" id="IPR043128">
    <property type="entry name" value="Rev_trsase/Diguanyl_cyclase"/>
</dbReference>
<gene>
    <name evidence="5" type="ORF">SCD_n02436</name>
</gene>
<organism evidence="5 6">
    <name type="scientific">Sulfuricella denitrificans (strain DSM 22764 / NBRC 105220 / skB26)</name>
    <dbReference type="NCBI Taxonomy" id="1163617"/>
    <lineage>
        <taxon>Bacteria</taxon>
        <taxon>Pseudomonadati</taxon>
        <taxon>Pseudomonadota</taxon>
        <taxon>Betaproteobacteria</taxon>
        <taxon>Nitrosomonadales</taxon>
        <taxon>Sulfuricellaceae</taxon>
        <taxon>Sulfuricella</taxon>
    </lineage>
</organism>
<dbReference type="InterPro" id="IPR035965">
    <property type="entry name" value="PAS-like_dom_sf"/>
</dbReference>
<dbReference type="Gene3D" id="3.30.70.270">
    <property type="match status" value="1"/>
</dbReference>
<dbReference type="NCBIfam" id="TIGR00254">
    <property type="entry name" value="GGDEF"/>
    <property type="match status" value="1"/>
</dbReference>
<dbReference type="GO" id="GO:0052621">
    <property type="term" value="F:diguanylate cyclase activity"/>
    <property type="evidence" value="ECO:0007669"/>
    <property type="project" value="UniProtKB-EC"/>
</dbReference>
<keyword evidence="6" id="KW-1185">Reference proteome</keyword>
<dbReference type="SMART" id="SM00267">
    <property type="entry name" value="GGDEF"/>
    <property type="match status" value="1"/>
</dbReference>
<dbReference type="GO" id="GO:0043709">
    <property type="term" value="P:cell adhesion involved in single-species biofilm formation"/>
    <property type="evidence" value="ECO:0007669"/>
    <property type="project" value="TreeGrafter"/>
</dbReference>
<proteinExistence type="predicted"/>
<dbReference type="GO" id="GO:1902201">
    <property type="term" value="P:negative regulation of bacterial-type flagellum-dependent cell motility"/>
    <property type="evidence" value="ECO:0007669"/>
    <property type="project" value="TreeGrafter"/>
</dbReference>